<organism evidence="1 2">
    <name type="scientific">Brassica cretica</name>
    <name type="common">Mustard</name>
    <dbReference type="NCBI Taxonomy" id="69181"/>
    <lineage>
        <taxon>Eukaryota</taxon>
        <taxon>Viridiplantae</taxon>
        <taxon>Streptophyta</taxon>
        <taxon>Embryophyta</taxon>
        <taxon>Tracheophyta</taxon>
        <taxon>Spermatophyta</taxon>
        <taxon>Magnoliopsida</taxon>
        <taxon>eudicotyledons</taxon>
        <taxon>Gunneridae</taxon>
        <taxon>Pentapetalae</taxon>
        <taxon>rosids</taxon>
        <taxon>malvids</taxon>
        <taxon>Brassicales</taxon>
        <taxon>Brassicaceae</taxon>
        <taxon>Brassiceae</taxon>
        <taxon>Brassica</taxon>
    </lineage>
</organism>
<keyword evidence="2" id="KW-1185">Reference proteome</keyword>
<dbReference type="EMBL" id="QGKV02002055">
    <property type="protein sequence ID" value="KAF3497454.1"/>
    <property type="molecule type" value="Genomic_DNA"/>
</dbReference>
<comment type="caution">
    <text evidence="1">The sequence shown here is derived from an EMBL/GenBank/DDBJ whole genome shotgun (WGS) entry which is preliminary data.</text>
</comment>
<name>A0ABQ7AID4_BRACR</name>
<dbReference type="Proteomes" id="UP000266723">
    <property type="component" value="Unassembled WGS sequence"/>
</dbReference>
<reference evidence="1 2" key="1">
    <citation type="journal article" date="2020" name="BMC Genomics">
        <title>Intraspecific diversification of the crop wild relative Brassica cretica Lam. using demographic model selection.</title>
        <authorList>
            <person name="Kioukis A."/>
            <person name="Michalopoulou V.A."/>
            <person name="Briers L."/>
            <person name="Pirintsos S."/>
            <person name="Studholme D.J."/>
            <person name="Pavlidis P."/>
            <person name="Sarris P.F."/>
        </authorList>
    </citation>
    <scope>NUCLEOTIDE SEQUENCE [LARGE SCALE GENOMIC DNA]</scope>
    <source>
        <strain evidence="2">cv. PFS-1207/04</strain>
    </source>
</reference>
<gene>
    <name evidence="1" type="ORF">DY000_02057780</name>
</gene>
<protein>
    <recommendedName>
        <fullName evidence="3">Histone deacetylase complex subunit SAP30 Sin3 binding domain-containing protein</fullName>
    </recommendedName>
</protein>
<sequence>MDSSVIKGVEGLESNGSDAAIRKSSIRRIAVEGYDSSSRKDVVEEGLRKHFASRGIKLIHAFAHELDFNRTILCSLQTQHIGLLGL</sequence>
<proteinExistence type="predicted"/>
<accession>A0ABQ7AID4</accession>
<evidence type="ECO:0000313" key="2">
    <source>
        <dbReference type="Proteomes" id="UP000266723"/>
    </source>
</evidence>
<evidence type="ECO:0000313" key="1">
    <source>
        <dbReference type="EMBL" id="KAF3497454.1"/>
    </source>
</evidence>
<evidence type="ECO:0008006" key="3">
    <source>
        <dbReference type="Google" id="ProtNLM"/>
    </source>
</evidence>